<evidence type="ECO:0000256" key="13">
    <source>
        <dbReference type="SAM" id="Coils"/>
    </source>
</evidence>
<name>A0ABS2PZL8_9BACL</name>
<dbReference type="Pfam" id="PF00672">
    <property type="entry name" value="HAMP"/>
    <property type="match status" value="1"/>
</dbReference>
<keyword evidence="5 12" id="KW-0597">Phosphoprotein</keyword>
<dbReference type="CDD" id="cd06225">
    <property type="entry name" value="HAMP"/>
    <property type="match status" value="1"/>
</dbReference>
<feature type="modified residue" description="4-aspartylphosphate" evidence="12">
    <location>
        <position position="847"/>
    </location>
</feature>
<evidence type="ECO:0000259" key="16">
    <source>
        <dbReference type="PROSITE" id="PS50110"/>
    </source>
</evidence>
<evidence type="ECO:0000313" key="18">
    <source>
        <dbReference type="EMBL" id="MBM7645482.1"/>
    </source>
</evidence>
<dbReference type="PANTHER" id="PTHR45339">
    <property type="entry name" value="HYBRID SIGNAL TRANSDUCTION HISTIDINE KINASE J"/>
    <property type="match status" value="1"/>
</dbReference>
<keyword evidence="7" id="KW-0547">Nucleotide-binding</keyword>
<keyword evidence="9" id="KW-0067">ATP-binding</keyword>
<keyword evidence="14" id="KW-0812">Transmembrane</keyword>
<dbReference type="InterPro" id="IPR029016">
    <property type="entry name" value="GAF-like_dom_sf"/>
</dbReference>
<evidence type="ECO:0000256" key="4">
    <source>
        <dbReference type="ARBA" id="ARBA00022475"/>
    </source>
</evidence>
<dbReference type="InterPro" id="IPR036890">
    <property type="entry name" value="HATPase_C_sf"/>
</dbReference>
<dbReference type="PANTHER" id="PTHR45339:SF1">
    <property type="entry name" value="HYBRID SIGNAL TRANSDUCTION HISTIDINE KINASE J"/>
    <property type="match status" value="1"/>
</dbReference>
<accession>A0ABS2PZL8</accession>
<proteinExistence type="predicted"/>
<dbReference type="Pfam" id="PF00072">
    <property type="entry name" value="Response_reg"/>
    <property type="match status" value="1"/>
</dbReference>
<reference evidence="18 19" key="1">
    <citation type="submission" date="2021-01" db="EMBL/GenBank/DDBJ databases">
        <title>Genomic Encyclopedia of Type Strains, Phase IV (KMG-IV): sequencing the most valuable type-strain genomes for metagenomic binning, comparative biology and taxonomic classification.</title>
        <authorList>
            <person name="Goeker M."/>
        </authorList>
    </citation>
    <scope>NUCLEOTIDE SEQUENCE [LARGE SCALE GENOMIC DNA]</scope>
    <source>
        <strain evidence="18 19">DSM 28236</strain>
    </source>
</reference>
<dbReference type="SUPFAM" id="SSF47384">
    <property type="entry name" value="Homodimeric domain of signal transducing histidine kinase"/>
    <property type="match status" value="1"/>
</dbReference>
<dbReference type="CDD" id="cd17546">
    <property type="entry name" value="REC_hyHK_CKI1_RcsC-like"/>
    <property type="match status" value="1"/>
</dbReference>
<evidence type="ECO:0000256" key="6">
    <source>
        <dbReference type="ARBA" id="ARBA00022679"/>
    </source>
</evidence>
<evidence type="ECO:0000256" key="10">
    <source>
        <dbReference type="ARBA" id="ARBA00023012"/>
    </source>
</evidence>
<evidence type="ECO:0000256" key="14">
    <source>
        <dbReference type="SAM" id="Phobius"/>
    </source>
</evidence>
<keyword evidence="11 14" id="KW-0472">Membrane</keyword>
<feature type="coiled-coil region" evidence="13">
    <location>
        <begin position="437"/>
        <end position="503"/>
    </location>
</feature>
<evidence type="ECO:0000256" key="3">
    <source>
        <dbReference type="ARBA" id="ARBA00012438"/>
    </source>
</evidence>
<sequence length="918" mass="104044">MTFKTKLYLGFGILFGLFIILQVILTMMLDKLDENMDGISKNYQMVKLANTIQEELSIFSMDSRGLIANPPEKFRSELMNGKYNALKRANSAIESLRKLDREEKSQKLIKDLRMMNKTLTKMEKKSDELFATGDTEELTKLYWYKSSKVREQMTEKADELQNIQVKAVNNKIDQSKKTYNLALKMVSIYIIAGLLAGLFIAVWILRSITFNLNKVTSVMSRVSLGESGRLPRIKVNTKDEIGIIGEAFNKMAESIEMQAMQEKKLKHSAEEQSWLKTKVSEVSNMYPGIDHLDTLAHRFIMKIAPMVEASYGVFYIKEGSGDEQYLKKAAAYASNKPHDIGIEKFRLGEGIIGQCAIDKKMLVLNDIPENYMKVTTGLGMASPKTIIVMPAEFEGEVLAVVELASLKQFTPLQKMLLEEVMGNIGITIKSILRQMQVEQLLQDSQALTEELQTQSEELQMQHEELRTVNEQLEEQFRQSEQKTKELEEVREILEDKAKQLSLSSQYKSEFLANMSHELRTPLNSLLILAQMLADNPEKNLTEKQVEYAKTILSSGNDLLHLINDILDLTKVQQGKIEVNPEAFELTEIKAFAERRFIHYAKKKGIRFYVELASDLPKVMYTDSQRLCQILNNLLSNAFKFTEEGEITLRIKRADNQLSIRKDDDYASSPLLAFSVNDTGIGIPKDKQRIIFEAFKQADGTTSRKYGGTGLGLSISLEIARLLGGYIDVKSIEGKGSTFTLYLPDSIHDKAVTELSISKHEAAATLLPDASQSPEAPVQVDEISHYPKEEKNLLKDKKILIVDDDMRNIFALTTVLENYQVKVVFAENGKGGIDVLKEHPDIDLILMDIMMPEMDGFEAMRIIRQIPECCNIPIIALTAKAMKHDKQHCIEAGASDYISKPVNIEQLLSIIRVWLYQQK</sequence>
<dbReference type="InterPro" id="IPR024478">
    <property type="entry name" value="HlyB_4HB_MCP"/>
</dbReference>
<dbReference type="GO" id="GO:0004673">
    <property type="term" value="F:protein histidine kinase activity"/>
    <property type="evidence" value="ECO:0007669"/>
    <property type="project" value="UniProtKB-EC"/>
</dbReference>
<dbReference type="Gene3D" id="3.30.565.10">
    <property type="entry name" value="Histidine kinase-like ATPase, C-terminal domain"/>
    <property type="match status" value="1"/>
</dbReference>
<dbReference type="PRINTS" id="PR00344">
    <property type="entry name" value="BCTRLSENSOR"/>
</dbReference>
<dbReference type="InterPro" id="IPR003018">
    <property type="entry name" value="GAF"/>
</dbReference>
<dbReference type="PROSITE" id="PS50110">
    <property type="entry name" value="RESPONSE_REGULATORY"/>
    <property type="match status" value="1"/>
</dbReference>
<comment type="caution">
    <text evidence="18">The sequence shown here is derived from an EMBL/GenBank/DDBJ whole genome shotgun (WGS) entry which is preliminary data.</text>
</comment>
<dbReference type="Pfam" id="PF02518">
    <property type="entry name" value="HATPase_c"/>
    <property type="match status" value="1"/>
</dbReference>
<dbReference type="Gene3D" id="1.10.287.130">
    <property type="match status" value="1"/>
</dbReference>
<dbReference type="InterPro" id="IPR011006">
    <property type="entry name" value="CheY-like_superfamily"/>
</dbReference>
<keyword evidence="6 18" id="KW-0808">Transferase</keyword>
<dbReference type="InterPro" id="IPR005467">
    <property type="entry name" value="His_kinase_dom"/>
</dbReference>
<dbReference type="EC" id="2.7.13.3" evidence="3"/>
<keyword evidence="19" id="KW-1185">Reference proteome</keyword>
<dbReference type="SMART" id="SM00448">
    <property type="entry name" value="REC"/>
    <property type="match status" value="1"/>
</dbReference>
<evidence type="ECO:0000256" key="5">
    <source>
        <dbReference type="ARBA" id="ARBA00022553"/>
    </source>
</evidence>
<protein>
    <recommendedName>
        <fullName evidence="3">histidine kinase</fullName>
        <ecNumber evidence="3">2.7.13.3</ecNumber>
    </recommendedName>
</protein>
<evidence type="ECO:0000256" key="7">
    <source>
        <dbReference type="ARBA" id="ARBA00022741"/>
    </source>
</evidence>
<dbReference type="SMART" id="SM00304">
    <property type="entry name" value="HAMP"/>
    <property type="match status" value="1"/>
</dbReference>
<dbReference type="InterPro" id="IPR001789">
    <property type="entry name" value="Sig_transdc_resp-reg_receiver"/>
</dbReference>
<keyword evidence="14" id="KW-1133">Transmembrane helix</keyword>
<feature type="domain" description="HAMP" evidence="17">
    <location>
        <begin position="206"/>
        <end position="260"/>
    </location>
</feature>
<dbReference type="SMART" id="SM00388">
    <property type="entry name" value="HisKA"/>
    <property type="match status" value="1"/>
</dbReference>
<dbReference type="InterPro" id="IPR036097">
    <property type="entry name" value="HisK_dim/P_sf"/>
</dbReference>
<evidence type="ECO:0000256" key="8">
    <source>
        <dbReference type="ARBA" id="ARBA00022777"/>
    </source>
</evidence>
<evidence type="ECO:0000313" key="19">
    <source>
        <dbReference type="Proteomes" id="UP000808914"/>
    </source>
</evidence>
<comment type="catalytic activity">
    <reaction evidence="1">
        <text>ATP + protein L-histidine = ADP + protein N-phospho-L-histidine.</text>
        <dbReference type="EC" id="2.7.13.3"/>
    </reaction>
</comment>
<dbReference type="Pfam" id="PF12729">
    <property type="entry name" value="4HB_MCP_1"/>
    <property type="match status" value="1"/>
</dbReference>
<dbReference type="SUPFAM" id="SSF55874">
    <property type="entry name" value="ATPase domain of HSP90 chaperone/DNA topoisomerase II/histidine kinase"/>
    <property type="match status" value="1"/>
</dbReference>
<dbReference type="InterPro" id="IPR003594">
    <property type="entry name" value="HATPase_dom"/>
</dbReference>
<dbReference type="SUPFAM" id="SSF55781">
    <property type="entry name" value="GAF domain-like"/>
    <property type="match status" value="1"/>
</dbReference>
<evidence type="ECO:0000256" key="12">
    <source>
        <dbReference type="PROSITE-ProRule" id="PRU00169"/>
    </source>
</evidence>
<dbReference type="Gene3D" id="3.30.450.40">
    <property type="match status" value="1"/>
</dbReference>
<dbReference type="Pfam" id="PF00512">
    <property type="entry name" value="HisKA"/>
    <property type="match status" value="1"/>
</dbReference>
<evidence type="ECO:0000256" key="2">
    <source>
        <dbReference type="ARBA" id="ARBA00004651"/>
    </source>
</evidence>
<feature type="transmembrane region" description="Helical" evidence="14">
    <location>
        <begin position="181"/>
        <end position="205"/>
    </location>
</feature>
<dbReference type="Gene3D" id="3.40.50.2300">
    <property type="match status" value="1"/>
</dbReference>
<dbReference type="CDD" id="cd00082">
    <property type="entry name" value="HisKA"/>
    <property type="match status" value="1"/>
</dbReference>
<evidence type="ECO:0000256" key="1">
    <source>
        <dbReference type="ARBA" id="ARBA00000085"/>
    </source>
</evidence>
<gene>
    <name evidence="18" type="ORF">JOD45_001693</name>
</gene>
<feature type="domain" description="Response regulatory" evidence="16">
    <location>
        <begin position="797"/>
        <end position="914"/>
    </location>
</feature>
<keyword evidence="13" id="KW-0175">Coiled coil</keyword>
<dbReference type="RefSeq" id="WP_205003420.1">
    <property type="nucleotide sequence ID" value="NZ_JAFBER010000009.1"/>
</dbReference>
<keyword evidence="4" id="KW-1003">Cell membrane</keyword>
<keyword evidence="10" id="KW-0902">Two-component regulatory system</keyword>
<dbReference type="Proteomes" id="UP000808914">
    <property type="component" value="Unassembled WGS sequence"/>
</dbReference>
<dbReference type="PROSITE" id="PS50109">
    <property type="entry name" value="HIS_KIN"/>
    <property type="match status" value="1"/>
</dbReference>
<feature type="domain" description="Histidine kinase" evidence="15">
    <location>
        <begin position="513"/>
        <end position="746"/>
    </location>
</feature>
<dbReference type="InterPro" id="IPR003661">
    <property type="entry name" value="HisK_dim/P_dom"/>
</dbReference>
<dbReference type="Pfam" id="PF13185">
    <property type="entry name" value="GAF_2"/>
    <property type="match status" value="1"/>
</dbReference>
<dbReference type="SMART" id="SM00387">
    <property type="entry name" value="HATPase_c"/>
    <property type="match status" value="1"/>
</dbReference>
<dbReference type="SUPFAM" id="SSF52172">
    <property type="entry name" value="CheY-like"/>
    <property type="match status" value="1"/>
</dbReference>
<evidence type="ECO:0000256" key="9">
    <source>
        <dbReference type="ARBA" id="ARBA00022840"/>
    </source>
</evidence>
<comment type="subcellular location">
    <subcellularLocation>
        <location evidence="2">Cell membrane</location>
        <topology evidence="2">Multi-pass membrane protein</topology>
    </subcellularLocation>
</comment>
<dbReference type="InterPro" id="IPR004358">
    <property type="entry name" value="Sig_transdc_His_kin-like_C"/>
</dbReference>
<evidence type="ECO:0000259" key="17">
    <source>
        <dbReference type="PROSITE" id="PS50885"/>
    </source>
</evidence>
<dbReference type="PROSITE" id="PS50885">
    <property type="entry name" value="HAMP"/>
    <property type="match status" value="1"/>
</dbReference>
<dbReference type="EMBL" id="JAFBER010000009">
    <property type="protein sequence ID" value="MBM7645482.1"/>
    <property type="molecule type" value="Genomic_DNA"/>
</dbReference>
<feature type="transmembrane region" description="Helical" evidence="14">
    <location>
        <begin position="6"/>
        <end position="29"/>
    </location>
</feature>
<organism evidence="18 19">
    <name type="scientific">Scopulibacillus daqui</name>
    <dbReference type="NCBI Taxonomy" id="1469162"/>
    <lineage>
        <taxon>Bacteria</taxon>
        <taxon>Bacillati</taxon>
        <taxon>Bacillota</taxon>
        <taxon>Bacilli</taxon>
        <taxon>Bacillales</taxon>
        <taxon>Sporolactobacillaceae</taxon>
        <taxon>Scopulibacillus</taxon>
    </lineage>
</organism>
<keyword evidence="8 18" id="KW-0418">Kinase</keyword>
<dbReference type="Gene3D" id="6.10.340.10">
    <property type="match status" value="1"/>
</dbReference>
<evidence type="ECO:0000259" key="15">
    <source>
        <dbReference type="PROSITE" id="PS50109"/>
    </source>
</evidence>
<dbReference type="CDD" id="cd16922">
    <property type="entry name" value="HATPase_EvgS-ArcB-TorS-like"/>
    <property type="match status" value="1"/>
</dbReference>
<dbReference type="InterPro" id="IPR003660">
    <property type="entry name" value="HAMP_dom"/>
</dbReference>
<evidence type="ECO:0000256" key="11">
    <source>
        <dbReference type="ARBA" id="ARBA00023136"/>
    </source>
</evidence>